<reference evidence="1" key="1">
    <citation type="journal article" date="2015" name="Nature">
        <title>Complex archaea that bridge the gap between prokaryotes and eukaryotes.</title>
        <authorList>
            <person name="Spang A."/>
            <person name="Saw J.H."/>
            <person name="Jorgensen S.L."/>
            <person name="Zaremba-Niedzwiedzka K."/>
            <person name="Martijn J."/>
            <person name="Lind A.E."/>
            <person name="van Eijk R."/>
            <person name="Schleper C."/>
            <person name="Guy L."/>
            <person name="Ettema T.J."/>
        </authorList>
    </citation>
    <scope>NUCLEOTIDE SEQUENCE</scope>
</reference>
<name>A0A0F9USK5_9ZZZZ</name>
<dbReference type="EMBL" id="LAZR01000110">
    <property type="protein sequence ID" value="KKN90457.1"/>
    <property type="molecule type" value="Genomic_DNA"/>
</dbReference>
<gene>
    <name evidence="1" type="ORF">LCGC14_0228260</name>
</gene>
<protein>
    <submittedName>
        <fullName evidence="1">Uncharacterized protein</fullName>
    </submittedName>
</protein>
<dbReference type="AlphaFoldDB" id="A0A0F9USK5"/>
<comment type="caution">
    <text evidence="1">The sequence shown here is derived from an EMBL/GenBank/DDBJ whole genome shotgun (WGS) entry which is preliminary data.</text>
</comment>
<accession>A0A0F9USK5</accession>
<organism evidence="1">
    <name type="scientific">marine sediment metagenome</name>
    <dbReference type="NCBI Taxonomy" id="412755"/>
    <lineage>
        <taxon>unclassified sequences</taxon>
        <taxon>metagenomes</taxon>
        <taxon>ecological metagenomes</taxon>
    </lineage>
</organism>
<proteinExistence type="predicted"/>
<sequence length="156" mass="17414">MRYFHGSSHPAALGTILRGRGAAYEAEWKGTDFYAALEAHRPAQMIPHREAVFMCAQEDIDNCGGSIEIIYELRPQGHVSRHDMNWSSEISCMLADGADTDAPSVIEAARAYWQGKAHDNDQVWEYLARSAQVLRVVEDNRDPDLIKGSNPSMPEP</sequence>
<evidence type="ECO:0000313" key="1">
    <source>
        <dbReference type="EMBL" id="KKN90457.1"/>
    </source>
</evidence>